<comment type="caution">
    <text evidence="3">The sequence shown here is derived from an EMBL/GenBank/DDBJ whole genome shotgun (WGS) entry which is preliminary data.</text>
</comment>
<dbReference type="PANTHER" id="PTHR24321">
    <property type="entry name" value="DEHYDROGENASES, SHORT CHAIN"/>
    <property type="match status" value="1"/>
</dbReference>
<keyword evidence="2" id="KW-0560">Oxidoreductase</keyword>
<dbReference type="Gene3D" id="3.40.50.720">
    <property type="entry name" value="NAD(P)-binding Rossmann-like Domain"/>
    <property type="match status" value="1"/>
</dbReference>
<reference evidence="4" key="1">
    <citation type="journal article" date="2019" name="Int. J. Syst. Evol. Microbiol.">
        <title>The Global Catalogue of Microorganisms (GCM) 10K type strain sequencing project: providing services to taxonomists for standard genome sequencing and annotation.</title>
        <authorList>
            <consortium name="The Broad Institute Genomics Platform"/>
            <consortium name="The Broad Institute Genome Sequencing Center for Infectious Disease"/>
            <person name="Wu L."/>
            <person name="Ma J."/>
        </authorList>
    </citation>
    <scope>NUCLEOTIDE SEQUENCE [LARGE SCALE GENOMIC DNA]</scope>
    <source>
        <strain evidence="4">DFY41</strain>
    </source>
</reference>
<name>A0ABW0BGV5_9ACTN</name>
<evidence type="ECO:0000313" key="3">
    <source>
        <dbReference type="EMBL" id="MFC5176465.1"/>
    </source>
</evidence>
<keyword evidence="4" id="KW-1185">Reference proteome</keyword>
<dbReference type="RefSeq" id="WP_378588816.1">
    <property type="nucleotide sequence ID" value="NZ_JBHSKD010000007.1"/>
</dbReference>
<comment type="similarity">
    <text evidence="1">Belongs to the short-chain dehydrogenases/reductases (SDR) family.</text>
</comment>
<dbReference type="PRINTS" id="PR00081">
    <property type="entry name" value="GDHRDH"/>
</dbReference>
<evidence type="ECO:0000313" key="4">
    <source>
        <dbReference type="Proteomes" id="UP001596087"/>
    </source>
</evidence>
<gene>
    <name evidence="3" type="ORF">ACFPGP_07265</name>
</gene>
<dbReference type="EMBL" id="JBHSKD010000007">
    <property type="protein sequence ID" value="MFC5176465.1"/>
    <property type="molecule type" value="Genomic_DNA"/>
</dbReference>
<organism evidence="3 4">
    <name type="scientific">Nocardioides taihuensis</name>
    <dbReference type="NCBI Taxonomy" id="1835606"/>
    <lineage>
        <taxon>Bacteria</taxon>
        <taxon>Bacillati</taxon>
        <taxon>Actinomycetota</taxon>
        <taxon>Actinomycetes</taxon>
        <taxon>Propionibacteriales</taxon>
        <taxon>Nocardioidaceae</taxon>
        <taxon>Nocardioides</taxon>
    </lineage>
</organism>
<dbReference type="Proteomes" id="UP001596087">
    <property type="component" value="Unassembled WGS sequence"/>
</dbReference>
<evidence type="ECO:0000256" key="1">
    <source>
        <dbReference type="ARBA" id="ARBA00006484"/>
    </source>
</evidence>
<dbReference type="InterPro" id="IPR036291">
    <property type="entry name" value="NAD(P)-bd_dom_sf"/>
</dbReference>
<evidence type="ECO:0000256" key="2">
    <source>
        <dbReference type="ARBA" id="ARBA00023002"/>
    </source>
</evidence>
<dbReference type="SUPFAM" id="SSF51735">
    <property type="entry name" value="NAD(P)-binding Rossmann-fold domains"/>
    <property type="match status" value="1"/>
</dbReference>
<dbReference type="Pfam" id="PF13561">
    <property type="entry name" value="adh_short_C2"/>
    <property type="match status" value="1"/>
</dbReference>
<dbReference type="InterPro" id="IPR002347">
    <property type="entry name" value="SDR_fam"/>
</dbReference>
<dbReference type="PANTHER" id="PTHR24321:SF8">
    <property type="entry name" value="ESTRADIOL 17-BETA-DEHYDROGENASE 8-RELATED"/>
    <property type="match status" value="1"/>
</dbReference>
<accession>A0ABW0BGV5</accession>
<protein>
    <submittedName>
        <fullName evidence="3">SDR family oxidoreductase</fullName>
    </submittedName>
</protein>
<sequence>MSTYVVSGAASGIGAATTALLREQGHRVVTVDLRDADVVADLSTARGRADAVAGALAATGGVVHGVVPCAGIAGLTGVDPALVASVNFFGAVALARGLREAMTASGGGAVVLLASNSITCQPGWTSEVAGACLKDDEDAARAAAAEVDAVMVYPATKAALAYWARREGVKAEWAGAGIRLNAVAPGLIATPMTDRLREDPRLGVFADAYPSALGRAGRPEEVAATIAFLLSDAASLVVGSVVFVDGGTDALLHPLAPAGMDVPPIVLGIMDRLAGVVTKVRAMRRRR</sequence>
<proteinExistence type="inferred from homology"/>
<dbReference type="Pfam" id="PF00106">
    <property type="entry name" value="adh_short"/>
    <property type="match status" value="1"/>
</dbReference>